<dbReference type="EMBL" id="CVRI01000054">
    <property type="protein sequence ID" value="CRL00417.1"/>
    <property type="molecule type" value="Genomic_DNA"/>
</dbReference>
<protein>
    <submittedName>
        <fullName evidence="1">CLUMA_CG013684, isoform B</fullName>
    </submittedName>
</protein>
<name>A0A1J1IPJ4_9DIPT</name>
<reference evidence="1 2" key="1">
    <citation type="submission" date="2015-04" db="EMBL/GenBank/DDBJ databases">
        <authorList>
            <person name="Syromyatnikov M.Y."/>
            <person name="Popov V.N."/>
        </authorList>
    </citation>
    <scope>NUCLEOTIDE SEQUENCE [LARGE SCALE GENOMIC DNA]</scope>
</reference>
<dbReference type="OrthoDB" id="2142040at2759"/>
<sequence>MLLEVVSNMKKLNSKFWLDTAVIGFLRVDQIFHQMLSLVVNLRLVNLFVFVVSGIGKKHPSHSVCYIPYGGRELSFSDCEVFTYK</sequence>
<evidence type="ECO:0000313" key="1">
    <source>
        <dbReference type="EMBL" id="CRL00417.1"/>
    </source>
</evidence>
<gene>
    <name evidence="1" type="ORF">CLUMA_CG013684</name>
</gene>
<proteinExistence type="predicted"/>
<organism evidence="1 2">
    <name type="scientific">Clunio marinus</name>
    <dbReference type="NCBI Taxonomy" id="568069"/>
    <lineage>
        <taxon>Eukaryota</taxon>
        <taxon>Metazoa</taxon>
        <taxon>Ecdysozoa</taxon>
        <taxon>Arthropoda</taxon>
        <taxon>Hexapoda</taxon>
        <taxon>Insecta</taxon>
        <taxon>Pterygota</taxon>
        <taxon>Neoptera</taxon>
        <taxon>Endopterygota</taxon>
        <taxon>Diptera</taxon>
        <taxon>Nematocera</taxon>
        <taxon>Chironomoidea</taxon>
        <taxon>Chironomidae</taxon>
        <taxon>Clunio</taxon>
    </lineage>
</organism>
<dbReference type="Proteomes" id="UP000183832">
    <property type="component" value="Unassembled WGS sequence"/>
</dbReference>
<dbReference type="AlphaFoldDB" id="A0A1J1IPJ4"/>
<evidence type="ECO:0000313" key="2">
    <source>
        <dbReference type="Proteomes" id="UP000183832"/>
    </source>
</evidence>
<keyword evidence="2" id="KW-1185">Reference proteome</keyword>
<accession>A0A1J1IPJ4</accession>